<dbReference type="NCBIfam" id="TIGR00614">
    <property type="entry name" value="recQ_fam"/>
    <property type="match status" value="1"/>
</dbReference>
<dbReference type="Gene3D" id="3.40.50.300">
    <property type="entry name" value="P-loop containing nucleotide triphosphate hydrolases"/>
    <property type="match status" value="3"/>
</dbReference>
<evidence type="ECO:0000313" key="12">
    <source>
        <dbReference type="Proteomes" id="UP001182556"/>
    </source>
</evidence>
<protein>
    <recommendedName>
        <fullName evidence="7">DNA 3'-5' helicase</fullName>
        <ecNumber evidence="7">5.6.2.4</ecNumber>
    </recommendedName>
</protein>
<dbReference type="GO" id="GO:0005524">
    <property type="term" value="F:ATP binding"/>
    <property type="evidence" value="ECO:0007669"/>
    <property type="project" value="UniProtKB-KW"/>
</dbReference>
<evidence type="ECO:0000259" key="9">
    <source>
        <dbReference type="PROSITE" id="PS51192"/>
    </source>
</evidence>
<evidence type="ECO:0000256" key="6">
    <source>
        <dbReference type="ARBA" id="ARBA00034617"/>
    </source>
</evidence>
<comment type="catalytic activity">
    <reaction evidence="6">
        <text>Couples ATP hydrolysis with the unwinding of duplex DNA by translocating in the 3'-5' direction.</text>
        <dbReference type="EC" id="5.6.2.4"/>
    </reaction>
</comment>
<dbReference type="AlphaFoldDB" id="A0AAD9FXC3"/>
<keyword evidence="4" id="KW-0347">Helicase</keyword>
<feature type="compositionally biased region" description="Polar residues" evidence="8">
    <location>
        <begin position="799"/>
        <end position="830"/>
    </location>
</feature>
<dbReference type="InterPro" id="IPR014001">
    <property type="entry name" value="Helicase_ATP-bd"/>
</dbReference>
<dbReference type="Pfam" id="PF00270">
    <property type="entry name" value="DEAD"/>
    <property type="match status" value="1"/>
</dbReference>
<feature type="compositionally biased region" description="Pro residues" evidence="8">
    <location>
        <begin position="15"/>
        <end position="27"/>
    </location>
</feature>
<dbReference type="PANTHER" id="PTHR13710">
    <property type="entry name" value="DNA HELICASE RECQ FAMILY MEMBER"/>
    <property type="match status" value="1"/>
</dbReference>
<dbReference type="EC" id="5.6.2.4" evidence="7"/>
<dbReference type="InterPro" id="IPR032284">
    <property type="entry name" value="RecQ_Zn-bd"/>
</dbReference>
<keyword evidence="2" id="KW-0547">Nucleotide-binding</keyword>
<dbReference type="Pfam" id="PF16124">
    <property type="entry name" value="RecQ_Zn_bind"/>
    <property type="match status" value="1"/>
</dbReference>
<keyword evidence="3" id="KW-0378">Hydrolase</keyword>
<feature type="region of interest" description="Disordered" evidence="8">
    <location>
        <begin position="620"/>
        <end position="645"/>
    </location>
</feature>
<evidence type="ECO:0000256" key="7">
    <source>
        <dbReference type="ARBA" id="ARBA00034808"/>
    </source>
</evidence>
<dbReference type="CDD" id="cd17920">
    <property type="entry name" value="DEXHc_RecQ"/>
    <property type="match status" value="1"/>
</dbReference>
<comment type="caution">
    <text evidence="11">The sequence shown here is derived from an EMBL/GenBank/DDBJ whole genome shotgun (WGS) entry which is preliminary data.</text>
</comment>
<name>A0AAD9FXC3_PAPLA</name>
<reference evidence="11" key="1">
    <citation type="submission" date="2023-02" db="EMBL/GenBank/DDBJ databases">
        <title>Identification and recombinant expression of a fungal hydrolase from Papiliotrema laurentii that hydrolyzes apple cutin and clears colloidal polyester polyurethane.</title>
        <authorList>
            <consortium name="DOE Joint Genome Institute"/>
            <person name="Roman V.A."/>
            <person name="Bojanowski C."/>
            <person name="Crable B.R."/>
            <person name="Wagner D.N."/>
            <person name="Hung C.S."/>
            <person name="Nadeau L.J."/>
            <person name="Schratz L."/>
            <person name="Haridas S."/>
            <person name="Pangilinan J."/>
            <person name="Lipzen A."/>
            <person name="Na H."/>
            <person name="Yan M."/>
            <person name="Ng V."/>
            <person name="Grigoriev I.V."/>
            <person name="Spatafora J.W."/>
            <person name="Barlow D."/>
            <person name="Biffinger J."/>
            <person name="Kelley-Loughnane N."/>
            <person name="Varaljay V.A."/>
            <person name="Crookes-Goodson W.J."/>
        </authorList>
    </citation>
    <scope>NUCLEOTIDE SEQUENCE</scope>
    <source>
        <strain evidence="11">5307AH</strain>
    </source>
</reference>
<evidence type="ECO:0000256" key="1">
    <source>
        <dbReference type="ARBA" id="ARBA00005446"/>
    </source>
</evidence>
<evidence type="ECO:0000256" key="4">
    <source>
        <dbReference type="ARBA" id="ARBA00022806"/>
    </source>
</evidence>
<feature type="domain" description="Helicase ATP-binding" evidence="9">
    <location>
        <begin position="84"/>
        <end position="259"/>
    </location>
</feature>
<dbReference type="Proteomes" id="UP001182556">
    <property type="component" value="Unassembled WGS sequence"/>
</dbReference>
<dbReference type="InterPro" id="IPR004589">
    <property type="entry name" value="DNA_helicase_ATP-dep_RecQ"/>
</dbReference>
<evidence type="ECO:0000256" key="2">
    <source>
        <dbReference type="ARBA" id="ARBA00022741"/>
    </source>
</evidence>
<evidence type="ECO:0000256" key="8">
    <source>
        <dbReference type="SAM" id="MobiDB-lite"/>
    </source>
</evidence>
<comment type="similarity">
    <text evidence="1">Belongs to the helicase family. RecQ subfamily.</text>
</comment>
<feature type="region of interest" description="Disordered" evidence="8">
    <location>
        <begin position="11"/>
        <end position="45"/>
    </location>
</feature>
<dbReference type="SMART" id="SM00490">
    <property type="entry name" value="HELICc"/>
    <property type="match status" value="1"/>
</dbReference>
<organism evidence="11 12">
    <name type="scientific">Papiliotrema laurentii</name>
    <name type="common">Cryptococcus laurentii</name>
    <dbReference type="NCBI Taxonomy" id="5418"/>
    <lineage>
        <taxon>Eukaryota</taxon>
        <taxon>Fungi</taxon>
        <taxon>Dikarya</taxon>
        <taxon>Basidiomycota</taxon>
        <taxon>Agaricomycotina</taxon>
        <taxon>Tremellomycetes</taxon>
        <taxon>Tremellales</taxon>
        <taxon>Rhynchogastremaceae</taxon>
        <taxon>Papiliotrema</taxon>
    </lineage>
</organism>
<keyword evidence="12" id="KW-1185">Reference proteome</keyword>
<dbReference type="GO" id="GO:0009378">
    <property type="term" value="F:four-way junction helicase activity"/>
    <property type="evidence" value="ECO:0007669"/>
    <property type="project" value="TreeGrafter"/>
</dbReference>
<evidence type="ECO:0000313" key="11">
    <source>
        <dbReference type="EMBL" id="KAK1927990.1"/>
    </source>
</evidence>
<dbReference type="GO" id="GO:0005634">
    <property type="term" value="C:nucleus"/>
    <property type="evidence" value="ECO:0007669"/>
    <property type="project" value="TreeGrafter"/>
</dbReference>
<dbReference type="InterPro" id="IPR001650">
    <property type="entry name" value="Helicase_C-like"/>
</dbReference>
<dbReference type="SMART" id="SM00487">
    <property type="entry name" value="DEXDc"/>
    <property type="match status" value="1"/>
</dbReference>
<dbReference type="PROSITE" id="PS51194">
    <property type="entry name" value="HELICASE_CTER"/>
    <property type="match status" value="1"/>
</dbReference>
<feature type="compositionally biased region" description="Polar residues" evidence="8">
    <location>
        <begin position="29"/>
        <end position="42"/>
    </location>
</feature>
<feature type="compositionally biased region" description="Polar residues" evidence="8">
    <location>
        <begin position="621"/>
        <end position="631"/>
    </location>
</feature>
<dbReference type="InterPro" id="IPR027417">
    <property type="entry name" value="P-loop_NTPase"/>
</dbReference>
<gene>
    <name evidence="11" type="ORF">DB88DRAFT_537881</name>
</gene>
<keyword evidence="5" id="KW-0067">ATP-binding</keyword>
<dbReference type="InterPro" id="IPR011545">
    <property type="entry name" value="DEAD/DEAH_box_helicase_dom"/>
</dbReference>
<dbReference type="Pfam" id="PF00271">
    <property type="entry name" value="Helicase_C"/>
    <property type="match status" value="1"/>
</dbReference>
<dbReference type="SUPFAM" id="SSF52540">
    <property type="entry name" value="P-loop containing nucleoside triphosphate hydrolases"/>
    <property type="match status" value="1"/>
</dbReference>
<dbReference type="GO" id="GO:0043138">
    <property type="term" value="F:3'-5' DNA helicase activity"/>
    <property type="evidence" value="ECO:0007669"/>
    <property type="project" value="UniProtKB-EC"/>
</dbReference>
<evidence type="ECO:0000256" key="5">
    <source>
        <dbReference type="ARBA" id="ARBA00022840"/>
    </source>
</evidence>
<feature type="domain" description="Helicase C-terminal" evidence="10">
    <location>
        <begin position="310"/>
        <end position="486"/>
    </location>
</feature>
<dbReference type="GO" id="GO:0005694">
    <property type="term" value="C:chromosome"/>
    <property type="evidence" value="ECO:0007669"/>
    <property type="project" value="TreeGrafter"/>
</dbReference>
<dbReference type="GO" id="GO:0016787">
    <property type="term" value="F:hydrolase activity"/>
    <property type="evidence" value="ECO:0007669"/>
    <property type="project" value="UniProtKB-KW"/>
</dbReference>
<dbReference type="GO" id="GO:0000724">
    <property type="term" value="P:double-strand break repair via homologous recombination"/>
    <property type="evidence" value="ECO:0007669"/>
    <property type="project" value="TreeGrafter"/>
</dbReference>
<dbReference type="PROSITE" id="PS51192">
    <property type="entry name" value="HELICASE_ATP_BIND_1"/>
    <property type="match status" value="1"/>
</dbReference>
<evidence type="ECO:0000256" key="3">
    <source>
        <dbReference type="ARBA" id="ARBA00022801"/>
    </source>
</evidence>
<feature type="region of interest" description="Disordered" evidence="8">
    <location>
        <begin position="775"/>
        <end position="830"/>
    </location>
</feature>
<dbReference type="GO" id="GO:0003676">
    <property type="term" value="F:nucleic acid binding"/>
    <property type="evidence" value="ECO:0007669"/>
    <property type="project" value="InterPro"/>
</dbReference>
<dbReference type="EMBL" id="JAODAN010000001">
    <property type="protein sequence ID" value="KAK1927990.1"/>
    <property type="molecule type" value="Genomic_DNA"/>
</dbReference>
<feature type="compositionally biased region" description="Polar residues" evidence="8">
    <location>
        <begin position="782"/>
        <end position="791"/>
    </location>
</feature>
<dbReference type="PANTHER" id="PTHR13710:SF152">
    <property type="entry name" value="ATP-DEPENDENT DNA HELICASE Q5"/>
    <property type="match status" value="1"/>
</dbReference>
<evidence type="ECO:0000259" key="10">
    <source>
        <dbReference type="PROSITE" id="PS51194"/>
    </source>
</evidence>
<dbReference type="GO" id="GO:0005737">
    <property type="term" value="C:cytoplasm"/>
    <property type="evidence" value="ECO:0007669"/>
    <property type="project" value="TreeGrafter"/>
</dbReference>
<proteinExistence type="inferred from homology"/>
<accession>A0AAD9FXC3</accession>
<feature type="region of interest" description="Disordered" evidence="8">
    <location>
        <begin position="665"/>
        <end position="740"/>
    </location>
</feature>
<sequence length="1058" mass="117731">MMDDIEPNFHHVYNPPMPPDTPLPAPYPNLTNSTQHARNNFQPGKRKRVLSRVVSNQEDTASLTRVLQKYWGHSGWRGPQLEICKAAMEGEDILFVAPTGLGKSVCFQVPAVTMEYGITLVISPLLALMKDQVSSLNRKGIKAAMLYEKSSQQEAVYIKKQLKMGHPELRLLYITPETLFTSKLEQELEIAYKQKQINRLIIDEAHVIEEWGLTFRAAYRDLGKFRQRFPLVPITALTASATEDVRSDILSTLGIKRELLFQRVEPCNRKNLFYEVRYQGGLQAYERIENLANFIHGYRPEAVKRNAKHGIRSETVSGLVYCRSRGTCEDVARGLSAKGIKALPFHAKLDDSTRNERLDLWKAGQVECIVATIAFGMGVDQAHVRYVVHYDMPKSFEGGRPNGPLGKAYDQDTTKKQVEQAETDMYIPCHRFSVVINANDQLSRCILYYSREDALHQRNLIQREADSAERLRQKQGGYDALLKEEANKARVRTLNSFKDLQHYAESASQCRHVAICRYFGERIDPSNPEIKAAYCNKTCDVCSNPSMVLRRSMVLNEDIDVASQAQRPGMLPPPLSFIAERPASRVAEVSQPNAELLVDRTADEPTTTLQTLQLLHDTEIPKSSMSNSSEQPPIPSLVESTTSCEHATGGDKRMFWHNGAEKDAAADFDMPSSPTPRSRSFARMPTDGNAPDGFSVDDFLDEQCDLEPANPEQSPVDSPGAAPAVRRPKGKGKSRRCEIRSEDDEAVMDHCLDGSDNCAVQREPLVPRSIYRQKAYAPQQAGRPSTRTTSPVAAEVHNSARSDGTNWNPYETPQRSRVSGPSIASASTGRKSVWTGHPCLVNVSARRGATTADLFEEGDAGYAIVDAPPADPEKRQRQEEAFKAVTPITGRGPYSYYTNTAAPMTGRKRKLSAASESGLGFRTPFKAPTVRGKGKDHVGVVSKEHRIAAIGILKDALRKSIVEGPEADRLWGHWGEPTSGRKAISRALAVELESVVVRDCATPEILVERTTEIAASIRILRSMQGAEIVTEGQLSEYRDDAHGRWLVVLDEILRGLVR</sequence>